<dbReference type="EMBL" id="CP072643">
    <property type="protein sequence ID" value="QUV95072.1"/>
    <property type="molecule type" value="Genomic_DNA"/>
</dbReference>
<feature type="domain" description="Methyltransferase" evidence="1">
    <location>
        <begin position="62"/>
        <end position="157"/>
    </location>
</feature>
<dbReference type="SUPFAM" id="SSF53335">
    <property type="entry name" value="S-adenosyl-L-methionine-dependent methyltransferases"/>
    <property type="match status" value="1"/>
</dbReference>
<dbReference type="GO" id="GO:0008168">
    <property type="term" value="F:methyltransferase activity"/>
    <property type="evidence" value="ECO:0007669"/>
    <property type="project" value="UniProtKB-KW"/>
</dbReference>
<organism evidence="2 3">
    <name type="scientific">Chloracidobacterium sp. N</name>
    <dbReference type="NCBI Taxonomy" id="2821540"/>
    <lineage>
        <taxon>Bacteria</taxon>
        <taxon>Pseudomonadati</taxon>
        <taxon>Acidobacteriota</taxon>
        <taxon>Terriglobia</taxon>
        <taxon>Terriglobales</taxon>
        <taxon>Acidobacteriaceae</taxon>
        <taxon>Chloracidobacterium</taxon>
        <taxon>Chloracidobacterium aggregatum</taxon>
    </lineage>
</organism>
<proteinExistence type="predicted"/>
<dbReference type="InterPro" id="IPR050447">
    <property type="entry name" value="Erg6_SMT_methyltransf"/>
</dbReference>
<keyword evidence="3" id="KW-1185">Reference proteome</keyword>
<name>A0ABX8B394_9BACT</name>
<evidence type="ECO:0000313" key="3">
    <source>
        <dbReference type="Proteomes" id="UP000677668"/>
    </source>
</evidence>
<dbReference type="InterPro" id="IPR029063">
    <property type="entry name" value="SAM-dependent_MTases_sf"/>
</dbReference>
<gene>
    <name evidence="2" type="ORF">J8C05_13670</name>
</gene>
<dbReference type="GO" id="GO:0032259">
    <property type="term" value="P:methylation"/>
    <property type="evidence" value="ECO:0007669"/>
    <property type="project" value="UniProtKB-KW"/>
</dbReference>
<dbReference type="Proteomes" id="UP000677668">
    <property type="component" value="Chromosome 2"/>
</dbReference>
<dbReference type="PANTHER" id="PTHR44068:SF11">
    <property type="entry name" value="GERANYL DIPHOSPHATE 2-C-METHYLTRANSFERASE"/>
    <property type="match status" value="1"/>
</dbReference>
<dbReference type="RefSeq" id="WP_211423313.1">
    <property type="nucleotide sequence ID" value="NZ_CP072643.1"/>
</dbReference>
<dbReference type="InterPro" id="IPR041698">
    <property type="entry name" value="Methyltransf_25"/>
</dbReference>
<dbReference type="Pfam" id="PF13649">
    <property type="entry name" value="Methyltransf_25"/>
    <property type="match status" value="1"/>
</dbReference>
<dbReference type="CDD" id="cd02440">
    <property type="entry name" value="AdoMet_MTases"/>
    <property type="match status" value="1"/>
</dbReference>
<evidence type="ECO:0000313" key="2">
    <source>
        <dbReference type="EMBL" id="QUV95072.1"/>
    </source>
</evidence>
<evidence type="ECO:0000259" key="1">
    <source>
        <dbReference type="Pfam" id="PF13649"/>
    </source>
</evidence>
<accession>A0ABX8B394</accession>
<dbReference type="PANTHER" id="PTHR44068">
    <property type="entry name" value="ZGC:194242"/>
    <property type="match status" value="1"/>
</dbReference>
<reference evidence="2 3" key="1">
    <citation type="submission" date="2021-03" db="EMBL/GenBank/DDBJ databases">
        <title>Genomic and phenotypic characterization of Chloracidobacterium isolates provides evidence for multiple species.</title>
        <authorList>
            <person name="Saini M.K."/>
            <person name="Costas A.M.G."/>
            <person name="Tank M."/>
            <person name="Bryant D.A."/>
        </authorList>
    </citation>
    <scope>NUCLEOTIDE SEQUENCE [LARGE SCALE GENOMIC DNA]</scope>
    <source>
        <strain evidence="2 3">N</strain>
    </source>
</reference>
<keyword evidence="2" id="KW-0808">Transferase</keyword>
<protein>
    <submittedName>
        <fullName evidence="2">Methyltransferase domain-containing protein</fullName>
    </submittedName>
</protein>
<keyword evidence="2" id="KW-0489">Methyltransferase</keyword>
<sequence>MSTVAETVAGESTAPEAVKSCCAQFYESDVVRFLFGESFHPGGLALTERLGQVLGLQAGARVLDVAAGRGTSALHLAETFGCEVVGVDFGAENVRLANEAAAARGLADRVRFVVGDAERLDVDADHFDAIVCECAYCTFPDKPQAAREFFRVLKPGGQVGLSDLTRRGPLAPELETLLAWVACIADAQPVETYTALLGAAGFAPGLVENHDAALADMVAGVRAKILGAELMVALKKLTLPDVDFPRAKQVTQSAAAAIERGELGYAIITAVKPS</sequence>
<dbReference type="Gene3D" id="3.40.50.150">
    <property type="entry name" value="Vaccinia Virus protein VP39"/>
    <property type="match status" value="1"/>
</dbReference>